<evidence type="ECO:0000313" key="3">
    <source>
        <dbReference type="EMBL" id="EFQ99535.1"/>
    </source>
</evidence>
<sequence>MARPASSVYSRPSPFAVDAATSTSTGNNDNDGTLAAAPSDSTVTSIGGLLRTAEDDTDRTLVHKIDIDRIKKRKKPEKRTDVLNAVILFLALVLAVLLVLSCVISLGGFNRASLASPASTGVTPSSGIKISPGMPDEPTVTASTATSTGTATATGTSTGGKEDLSALVPFLTFAGGKTTATTS</sequence>
<dbReference type="HOGENOM" id="CLU_1349763_0_0_1"/>
<feature type="compositionally biased region" description="Low complexity" evidence="1">
    <location>
        <begin position="141"/>
        <end position="156"/>
    </location>
</feature>
<feature type="transmembrane region" description="Helical" evidence="2">
    <location>
        <begin position="82"/>
        <end position="109"/>
    </location>
</feature>
<proteinExistence type="predicted"/>
<accession>E4UN74</accession>
<dbReference type="AlphaFoldDB" id="E4UN74"/>
<keyword evidence="2" id="KW-0812">Transmembrane</keyword>
<dbReference type="RefSeq" id="XP_003175018.1">
    <property type="nucleotide sequence ID" value="XM_003174970.1"/>
</dbReference>
<keyword evidence="2" id="KW-1133">Transmembrane helix</keyword>
<gene>
    <name evidence="3" type="ORF">MGYG_02547</name>
</gene>
<feature type="region of interest" description="Disordered" evidence="1">
    <location>
        <begin position="19"/>
        <end position="39"/>
    </location>
</feature>
<feature type="compositionally biased region" description="Polar residues" evidence="1">
    <location>
        <begin position="116"/>
        <end position="128"/>
    </location>
</feature>
<dbReference type="OrthoDB" id="4174436at2759"/>
<organism evidence="4">
    <name type="scientific">Arthroderma gypseum (strain ATCC MYA-4604 / CBS 118893)</name>
    <name type="common">Microsporum gypseum</name>
    <dbReference type="NCBI Taxonomy" id="535722"/>
    <lineage>
        <taxon>Eukaryota</taxon>
        <taxon>Fungi</taxon>
        <taxon>Dikarya</taxon>
        <taxon>Ascomycota</taxon>
        <taxon>Pezizomycotina</taxon>
        <taxon>Eurotiomycetes</taxon>
        <taxon>Eurotiomycetidae</taxon>
        <taxon>Onygenales</taxon>
        <taxon>Arthrodermataceae</taxon>
        <taxon>Nannizzia</taxon>
    </lineage>
</organism>
<evidence type="ECO:0000256" key="1">
    <source>
        <dbReference type="SAM" id="MobiDB-lite"/>
    </source>
</evidence>
<protein>
    <recommendedName>
        <fullName evidence="5">Transmembrane protein</fullName>
    </recommendedName>
</protein>
<feature type="region of interest" description="Disordered" evidence="1">
    <location>
        <begin position="115"/>
        <end position="162"/>
    </location>
</feature>
<dbReference type="EMBL" id="DS989823">
    <property type="protein sequence ID" value="EFQ99535.1"/>
    <property type="molecule type" value="Genomic_DNA"/>
</dbReference>
<dbReference type="VEuPathDB" id="FungiDB:MGYG_02547"/>
<name>E4UN74_ARTGP</name>
<keyword evidence="2" id="KW-0472">Membrane</keyword>
<dbReference type="OMA" id="KISPGMP"/>
<dbReference type="eggNOG" id="ENOG502RPZ7">
    <property type="taxonomic scope" value="Eukaryota"/>
</dbReference>
<feature type="compositionally biased region" description="Polar residues" evidence="1">
    <location>
        <begin position="20"/>
        <end position="31"/>
    </location>
</feature>
<dbReference type="InParanoid" id="E4UN74"/>
<evidence type="ECO:0000256" key="2">
    <source>
        <dbReference type="SAM" id="Phobius"/>
    </source>
</evidence>
<reference evidence="4" key="1">
    <citation type="journal article" date="2012" name="MBio">
        <title>Comparative genome analysis of Trichophyton rubrum and related dermatophytes reveals candidate genes involved in infection.</title>
        <authorList>
            <person name="Martinez D.A."/>
            <person name="Oliver B.G."/>
            <person name="Graeser Y."/>
            <person name="Goldberg J.M."/>
            <person name="Li W."/>
            <person name="Martinez-Rossi N.M."/>
            <person name="Monod M."/>
            <person name="Shelest E."/>
            <person name="Barton R.C."/>
            <person name="Birch E."/>
            <person name="Brakhage A.A."/>
            <person name="Chen Z."/>
            <person name="Gurr S.J."/>
            <person name="Heiman D."/>
            <person name="Heitman J."/>
            <person name="Kosti I."/>
            <person name="Rossi A."/>
            <person name="Saif S."/>
            <person name="Samalova M."/>
            <person name="Saunders C.W."/>
            <person name="Shea T."/>
            <person name="Summerbell R.C."/>
            <person name="Xu J."/>
            <person name="Young S."/>
            <person name="Zeng Q."/>
            <person name="Birren B.W."/>
            <person name="Cuomo C.A."/>
            <person name="White T.C."/>
        </authorList>
    </citation>
    <scope>NUCLEOTIDE SEQUENCE [LARGE SCALE GENOMIC DNA]</scope>
    <source>
        <strain evidence="4">ATCC MYA-4604 / CBS 118893</strain>
    </source>
</reference>
<keyword evidence="4" id="KW-1185">Reference proteome</keyword>
<evidence type="ECO:0008006" key="5">
    <source>
        <dbReference type="Google" id="ProtNLM"/>
    </source>
</evidence>
<evidence type="ECO:0000313" key="4">
    <source>
        <dbReference type="Proteomes" id="UP000002669"/>
    </source>
</evidence>
<dbReference type="GeneID" id="10030321"/>
<dbReference type="Proteomes" id="UP000002669">
    <property type="component" value="Unassembled WGS sequence"/>
</dbReference>